<dbReference type="CDD" id="cd08010">
    <property type="entry name" value="MltG_like"/>
    <property type="match status" value="1"/>
</dbReference>
<gene>
    <name evidence="7" type="primary">mltG</name>
    <name evidence="8" type="ORF">HMPREF9083_0804</name>
</gene>
<keyword evidence="6 7" id="KW-0961">Cell wall biogenesis/degradation</keyword>
<dbReference type="InterPro" id="IPR003770">
    <property type="entry name" value="MLTG-like"/>
</dbReference>
<comment type="similarity">
    <text evidence="7">Belongs to the transglycosylase MltG family.</text>
</comment>
<keyword evidence="1 7" id="KW-1003">Cell membrane</keyword>
<comment type="caution">
    <text evidence="8">The sequence shown here is derived from an EMBL/GenBank/DDBJ whole genome shotgun (WGS) entry which is preliminary data.</text>
</comment>
<keyword evidence="8" id="KW-0808">Transferase</keyword>
<dbReference type="eggNOG" id="COG1559">
    <property type="taxonomic scope" value="Bacteria"/>
</dbReference>
<dbReference type="AlphaFoldDB" id="F2BXC4"/>
<dbReference type="HOGENOM" id="CLU_025574_2_2_9"/>
<dbReference type="PANTHER" id="PTHR30518">
    <property type="entry name" value="ENDOLYTIC MUREIN TRANSGLYCOSYLASE"/>
    <property type="match status" value="1"/>
</dbReference>
<dbReference type="Gene3D" id="3.30.160.60">
    <property type="entry name" value="Classic Zinc Finger"/>
    <property type="match status" value="1"/>
</dbReference>
<dbReference type="Pfam" id="PF02618">
    <property type="entry name" value="YceG"/>
    <property type="match status" value="1"/>
</dbReference>
<evidence type="ECO:0000256" key="1">
    <source>
        <dbReference type="ARBA" id="ARBA00022475"/>
    </source>
</evidence>
<proteinExistence type="inferred from homology"/>
<keyword evidence="2 7" id="KW-0812">Transmembrane</keyword>
<keyword evidence="4 7" id="KW-0472">Membrane</keyword>
<evidence type="ECO:0000313" key="9">
    <source>
        <dbReference type="Proteomes" id="UP000003503"/>
    </source>
</evidence>
<comment type="function">
    <text evidence="7">Functions as a peptidoglycan terminase that cleaves nascent peptidoglycan strands endolytically to terminate their elongation.</text>
</comment>
<dbReference type="HAMAP" id="MF_02065">
    <property type="entry name" value="MltG"/>
    <property type="match status" value="1"/>
</dbReference>
<keyword evidence="5 7" id="KW-0456">Lyase</keyword>
<dbReference type="GO" id="GO:0016740">
    <property type="term" value="F:transferase activity"/>
    <property type="evidence" value="ECO:0007669"/>
    <property type="project" value="UniProtKB-KW"/>
</dbReference>
<dbReference type="STRING" id="888062.HMPREF9083_0804"/>
<evidence type="ECO:0000256" key="3">
    <source>
        <dbReference type="ARBA" id="ARBA00022989"/>
    </source>
</evidence>
<feature type="site" description="Important for catalytic activity" evidence="7">
    <location>
        <position position="235"/>
    </location>
</feature>
<dbReference type="PANTHER" id="PTHR30518:SF2">
    <property type="entry name" value="ENDOLYTIC MUREIN TRANSGLYCOSYLASE"/>
    <property type="match status" value="1"/>
</dbReference>
<keyword evidence="3 7" id="KW-1133">Transmembrane helix</keyword>
<dbReference type="EMBL" id="AFBB01000016">
    <property type="protein sequence ID" value="EGF13681.1"/>
    <property type="molecule type" value="Genomic_DNA"/>
</dbReference>
<protein>
    <recommendedName>
        <fullName evidence="7">Endolytic murein transglycosylase</fullName>
        <ecNumber evidence="7">4.2.2.29</ecNumber>
    </recommendedName>
    <alternativeName>
        <fullName evidence="7">Peptidoglycan lytic transglycosylase</fullName>
    </alternativeName>
    <alternativeName>
        <fullName evidence="7">Peptidoglycan polymerization terminase</fullName>
    </alternativeName>
</protein>
<evidence type="ECO:0000256" key="5">
    <source>
        <dbReference type="ARBA" id="ARBA00023239"/>
    </source>
</evidence>
<keyword evidence="9" id="KW-1185">Reference proteome</keyword>
<reference evidence="8 9" key="1">
    <citation type="submission" date="2011-02" db="EMBL/GenBank/DDBJ databases">
        <authorList>
            <person name="Muzny D."/>
            <person name="Qin X."/>
            <person name="Deng J."/>
            <person name="Jiang H."/>
            <person name="Liu Y."/>
            <person name="Qu J."/>
            <person name="Song X.-Z."/>
            <person name="Zhang L."/>
            <person name="Thornton R."/>
            <person name="Coyle M."/>
            <person name="Francisco L."/>
            <person name="Jackson L."/>
            <person name="Javaid M."/>
            <person name="Korchina V."/>
            <person name="Kovar C."/>
            <person name="Mata R."/>
            <person name="Mathew T."/>
            <person name="Ngo R."/>
            <person name="Nguyen L."/>
            <person name="Nguyen N."/>
            <person name="Okwuonu G."/>
            <person name="Ongeri F."/>
            <person name="Pham C."/>
            <person name="Simmons D."/>
            <person name="Wilczek-Boney K."/>
            <person name="Hale W."/>
            <person name="Jakkamsetti A."/>
            <person name="Pham P."/>
            <person name="Ruth R."/>
            <person name="San Lucas F."/>
            <person name="Warren J."/>
            <person name="Zhang J."/>
            <person name="Zhao Z."/>
            <person name="Zhou C."/>
            <person name="Zhu D."/>
            <person name="Lee S."/>
            <person name="Bess C."/>
            <person name="Blankenburg K."/>
            <person name="Forbes L."/>
            <person name="Fu Q."/>
            <person name="Gubbala S."/>
            <person name="Hirani K."/>
            <person name="Jayaseelan J.C."/>
            <person name="Lara F."/>
            <person name="Munidasa M."/>
            <person name="Palculict T."/>
            <person name="Patil S."/>
            <person name="Pu L.-L."/>
            <person name="Saada N."/>
            <person name="Tang L."/>
            <person name="Weissenberger G."/>
            <person name="Zhu Y."/>
            <person name="Hemphill L."/>
            <person name="Shang Y."/>
            <person name="Youmans B."/>
            <person name="Ayvaz T."/>
            <person name="Ross M."/>
            <person name="Santibanez J."/>
            <person name="Aqrawi P."/>
            <person name="Gross S."/>
            <person name="Joshi V."/>
            <person name="Fowler G."/>
            <person name="Nazareth L."/>
            <person name="Reid J."/>
            <person name="Worley K."/>
            <person name="Petrosino J."/>
            <person name="Highlander S."/>
            <person name="Gibbs R."/>
        </authorList>
    </citation>
    <scope>NUCLEOTIDE SEQUENCE [LARGE SCALE GENOMIC DNA]</scope>
    <source>
        <strain evidence="8 9">DSM 19965</strain>
    </source>
</reference>
<comment type="catalytic activity">
    <reaction evidence="7">
        <text>a peptidoglycan chain = a peptidoglycan chain with N-acetyl-1,6-anhydromuramyl-[peptide] at the reducing end + a peptidoglycan chain with N-acetylglucosamine at the non-reducing end.</text>
        <dbReference type="EC" id="4.2.2.29"/>
    </reaction>
</comment>
<evidence type="ECO:0000256" key="4">
    <source>
        <dbReference type="ARBA" id="ARBA00023136"/>
    </source>
</evidence>
<dbReference type="GO" id="GO:0009252">
    <property type="term" value="P:peptidoglycan biosynthetic process"/>
    <property type="evidence" value="ECO:0007669"/>
    <property type="project" value="UniProtKB-UniRule"/>
</dbReference>
<evidence type="ECO:0000313" key="8">
    <source>
        <dbReference type="EMBL" id="EGF13681.1"/>
    </source>
</evidence>
<dbReference type="GO" id="GO:0005886">
    <property type="term" value="C:plasma membrane"/>
    <property type="evidence" value="ECO:0007669"/>
    <property type="project" value="UniProtKB-SubCell"/>
</dbReference>
<dbReference type="GO" id="GO:0008932">
    <property type="term" value="F:lytic endotransglycosylase activity"/>
    <property type="evidence" value="ECO:0007669"/>
    <property type="project" value="UniProtKB-UniRule"/>
</dbReference>
<name>F2BXC4_9FIRM</name>
<sequence>MRIILDKFLFLKKSCDMQTKRKYIVMAAVFFICLVAFAFFYFYAFDKRSGNKEVMLEIPAHATGRQISKILEDNGIVRSAFLFRVAVFITHEDGTLQSGFYKLHQGLTIRETISELHKGRHAFITITIPEGSNVYQIAEILKKSGFTNTDDFIDVASDYGPLSYMYGPESAKIKAEGFLKADTYDIPKEYTSKQICDLMYKSTDKMLDENIRKRAKAKNMSLHKLMTLASMVEKEALFKEDQKMIASVILARLEKNMPLQIDATVQYVLDWNKKELSVEDTKVASPYNTYMRVGLPPGPIASPGIDAINAVLDAKAGEYLYYVATKDGHHVFSKTYEEHQAQIEKIYTEG</sequence>
<accession>F2BXC4</accession>
<evidence type="ECO:0000256" key="6">
    <source>
        <dbReference type="ARBA" id="ARBA00023316"/>
    </source>
</evidence>
<feature type="transmembrane region" description="Helical" evidence="7">
    <location>
        <begin position="23"/>
        <end position="44"/>
    </location>
</feature>
<dbReference type="Proteomes" id="UP000003503">
    <property type="component" value="Unassembled WGS sequence"/>
</dbReference>
<dbReference type="NCBIfam" id="TIGR00247">
    <property type="entry name" value="endolytic transglycosylase MltG"/>
    <property type="match status" value="1"/>
</dbReference>
<evidence type="ECO:0000256" key="2">
    <source>
        <dbReference type="ARBA" id="ARBA00022692"/>
    </source>
</evidence>
<dbReference type="EC" id="4.2.2.29" evidence="7"/>
<dbReference type="GO" id="GO:0071555">
    <property type="term" value="P:cell wall organization"/>
    <property type="evidence" value="ECO:0007669"/>
    <property type="project" value="UniProtKB-KW"/>
</dbReference>
<organism evidence="8 9">
    <name type="scientific">Dialister micraerophilus DSM 19965</name>
    <dbReference type="NCBI Taxonomy" id="888062"/>
    <lineage>
        <taxon>Bacteria</taxon>
        <taxon>Bacillati</taxon>
        <taxon>Bacillota</taxon>
        <taxon>Negativicutes</taxon>
        <taxon>Veillonellales</taxon>
        <taxon>Veillonellaceae</taxon>
        <taxon>Dialister</taxon>
    </lineage>
</organism>
<comment type="subcellular location">
    <subcellularLocation>
        <location evidence="7">Cell membrane</location>
        <topology evidence="7">Single-pass membrane protein</topology>
    </subcellularLocation>
</comment>
<dbReference type="Gene3D" id="3.30.1490.480">
    <property type="entry name" value="Endolytic murein transglycosylase"/>
    <property type="match status" value="2"/>
</dbReference>
<evidence type="ECO:0000256" key="7">
    <source>
        <dbReference type="HAMAP-Rule" id="MF_02065"/>
    </source>
</evidence>